<protein>
    <submittedName>
        <fullName evidence="1">Alpha-1,4-glucan branching enzyme</fullName>
        <ecNumber evidence="1">2.4.1.18</ecNumber>
    </submittedName>
</protein>
<keyword evidence="2" id="KW-1185">Reference proteome</keyword>
<accession>A0ACC1HFJ4</accession>
<gene>
    <name evidence="1" type="primary">GLC3_1</name>
    <name evidence="1" type="ORF">EV182_003882</name>
</gene>
<proteinExistence type="predicted"/>
<evidence type="ECO:0000313" key="1">
    <source>
        <dbReference type="EMBL" id="KAJ1674140.1"/>
    </source>
</evidence>
<keyword evidence="1" id="KW-0808">Transferase</keyword>
<dbReference type="EC" id="2.4.1.18" evidence="1"/>
<name>A0ACC1HFJ4_9FUNG</name>
<keyword evidence="1" id="KW-0328">Glycosyltransferase</keyword>
<comment type="caution">
    <text evidence="1">The sequence shown here is derived from an EMBL/GenBank/DDBJ whole genome shotgun (WGS) entry which is preliminary data.</text>
</comment>
<dbReference type="EMBL" id="JAMZIH010006228">
    <property type="protein sequence ID" value="KAJ1674140.1"/>
    <property type="molecule type" value="Genomic_DNA"/>
</dbReference>
<sequence length="457" mass="51623">MTSMVTPPSKLQTSSAKFLPGDVNADATSLAGRDGTDVIKTDPYLEPHRDYFKNRFSMFKKWVSNIEKYEGGIAKFSSSYKSFGLHAGPDGISYREWAPGAAKASLVGDFNNWDVNANPMTKDEFGVWQCYVPNKPDGSLPIEHGSKVKITMVAADTNERIYRLPAWSDYVVQDLSVSPAYEALFYNPPERYSFKHPRPVPPKDLRIYEAHVGISTPEPRVGTYAEFARNVLPRIKDLGYNAVQLMAIMEHPYYASFGYQVSSFFAPSSRYGPPDDLKQLIDEAHGMGIVVFLDVVHSHACNNVEDGLNQFDGTDACYFHEGGRGRHDLWNSRLFNYQNYEVTRFLLSNLRYWIDEFGFDGFRFDGVTSMMYKHHGIAYGFSGDYNEYFTGNADDEAIVYLMLANYMCHRLYPGFVTIAEDVSGMPGLCCPAEDGGVGFDYRLSMAIPDMWIKLLKE</sequence>
<reference evidence="1" key="1">
    <citation type="submission" date="2022-06" db="EMBL/GenBank/DDBJ databases">
        <title>Phylogenomic reconstructions and comparative analyses of Kickxellomycotina fungi.</title>
        <authorList>
            <person name="Reynolds N.K."/>
            <person name="Stajich J.E."/>
            <person name="Barry K."/>
            <person name="Grigoriev I.V."/>
            <person name="Crous P."/>
            <person name="Smith M.E."/>
        </authorList>
    </citation>
    <scope>NUCLEOTIDE SEQUENCE</scope>
    <source>
        <strain evidence="1">RSA 2271</strain>
    </source>
</reference>
<feature type="non-terminal residue" evidence="1">
    <location>
        <position position="457"/>
    </location>
</feature>
<organism evidence="1 2">
    <name type="scientific">Spiromyces aspiralis</name>
    <dbReference type="NCBI Taxonomy" id="68401"/>
    <lineage>
        <taxon>Eukaryota</taxon>
        <taxon>Fungi</taxon>
        <taxon>Fungi incertae sedis</taxon>
        <taxon>Zoopagomycota</taxon>
        <taxon>Kickxellomycotina</taxon>
        <taxon>Kickxellomycetes</taxon>
        <taxon>Kickxellales</taxon>
        <taxon>Kickxellaceae</taxon>
        <taxon>Spiromyces</taxon>
    </lineage>
</organism>
<dbReference type="Proteomes" id="UP001145114">
    <property type="component" value="Unassembled WGS sequence"/>
</dbReference>
<evidence type="ECO:0000313" key="2">
    <source>
        <dbReference type="Proteomes" id="UP001145114"/>
    </source>
</evidence>